<dbReference type="AlphaFoldDB" id="E6PXY1"/>
<dbReference type="EMBL" id="CABN01000051">
    <property type="protein sequence ID" value="CBH99790.1"/>
    <property type="molecule type" value="Genomic_DNA"/>
</dbReference>
<gene>
    <name evidence="2" type="ORF">CARN3_0742</name>
</gene>
<sequence>MPFSTSFICRGFFSALRAPLPEVHMATARPLAGFAHKWNSEAIALAEQARVLSGTKLAQLVRRLQCQTGRTQEECWRFVIKYGIKAEIDHRRWQQEELDEARELLTKHSVEEVAKRLKRSAKALRNALQRRQLSVREIRCDCFSLESLAQILHVRRSEILQWIEQGWLQATITKQDNRASYRITPEALSALYKHHLQDLLKRRIPNQSLFEAYVQYCFSPKHTTGEQLLVVRRDKREREAFAALHNGEAFSEDNEEDDDGTFDA</sequence>
<evidence type="ECO:0000313" key="2">
    <source>
        <dbReference type="EMBL" id="CBH99790.1"/>
    </source>
</evidence>
<proteinExistence type="predicted"/>
<organism evidence="2">
    <name type="scientific">mine drainage metagenome</name>
    <dbReference type="NCBI Taxonomy" id="410659"/>
    <lineage>
        <taxon>unclassified sequences</taxon>
        <taxon>metagenomes</taxon>
        <taxon>ecological metagenomes</taxon>
    </lineage>
</organism>
<protein>
    <submittedName>
        <fullName evidence="2">Uncharacterized protein</fullName>
    </submittedName>
</protein>
<evidence type="ECO:0000256" key="1">
    <source>
        <dbReference type="SAM" id="MobiDB-lite"/>
    </source>
</evidence>
<dbReference type="Gene3D" id="1.10.10.60">
    <property type="entry name" value="Homeodomain-like"/>
    <property type="match status" value="1"/>
</dbReference>
<comment type="caution">
    <text evidence="2">The sequence shown here is derived from an EMBL/GenBank/DDBJ whole genome shotgun (WGS) entry which is preliminary data.</text>
</comment>
<feature type="region of interest" description="Disordered" evidence="1">
    <location>
        <begin position="244"/>
        <end position="264"/>
    </location>
</feature>
<reference evidence="2" key="1">
    <citation type="submission" date="2009-10" db="EMBL/GenBank/DDBJ databases">
        <title>Diversity of trophic interactions inside an arsenic-rich microbial ecosystem.</title>
        <authorList>
            <person name="Bertin P.N."/>
            <person name="Heinrich-Salmeron A."/>
            <person name="Pelletier E."/>
            <person name="Goulhen-Chollet F."/>
            <person name="Arsene-Ploetze F."/>
            <person name="Gallien S."/>
            <person name="Calteau A."/>
            <person name="Vallenet D."/>
            <person name="Casiot C."/>
            <person name="Chane-Woon-Ming B."/>
            <person name="Giloteaux L."/>
            <person name="Barakat M."/>
            <person name="Bonnefoy V."/>
            <person name="Bruneel O."/>
            <person name="Chandler M."/>
            <person name="Cleiss J."/>
            <person name="Duran R."/>
            <person name="Elbaz-Poulichet F."/>
            <person name="Fonknechten N."/>
            <person name="Lauga B."/>
            <person name="Mornico D."/>
            <person name="Ortet P."/>
            <person name="Schaeffer C."/>
            <person name="Siguier P."/>
            <person name="Alexander Thil Smith A."/>
            <person name="Van Dorsselaer A."/>
            <person name="Weissenbach J."/>
            <person name="Medigue C."/>
            <person name="Le Paslier D."/>
        </authorList>
    </citation>
    <scope>NUCLEOTIDE SEQUENCE</scope>
</reference>
<name>E6PXY1_9ZZZZ</name>
<feature type="compositionally biased region" description="Acidic residues" evidence="1">
    <location>
        <begin position="250"/>
        <end position="264"/>
    </location>
</feature>
<accession>E6PXY1</accession>